<evidence type="ECO:0000256" key="1">
    <source>
        <dbReference type="ARBA" id="ARBA00000447"/>
    </source>
</evidence>
<protein>
    <recommendedName>
        <fullName evidence="3">deoxyribonuclease II</fullName>
        <ecNumber evidence="3">3.1.22.1</ecNumber>
    </recommendedName>
</protein>
<evidence type="ECO:0000256" key="2">
    <source>
        <dbReference type="ARBA" id="ARBA00007527"/>
    </source>
</evidence>
<dbReference type="Proteomes" id="UP000579812">
    <property type="component" value="Unassembled WGS sequence"/>
</dbReference>
<keyword evidence="4" id="KW-0378">Hydrolase</keyword>
<accession>A0A7J6CMW2</accession>
<comment type="catalytic activity">
    <reaction evidence="1">
        <text>Endonucleolytic cleavage to nucleoside 3'-phosphates and 3'-phosphooligonucleotide end-products.</text>
        <dbReference type="EC" id="3.1.22.1"/>
    </reaction>
</comment>
<gene>
    <name evidence="5" type="ORF">G5714_011476</name>
</gene>
<dbReference type="InterPro" id="IPR004947">
    <property type="entry name" value="DNase_II"/>
</dbReference>
<organism evidence="5 6">
    <name type="scientific">Onychostoma macrolepis</name>
    <dbReference type="NCBI Taxonomy" id="369639"/>
    <lineage>
        <taxon>Eukaryota</taxon>
        <taxon>Metazoa</taxon>
        <taxon>Chordata</taxon>
        <taxon>Craniata</taxon>
        <taxon>Vertebrata</taxon>
        <taxon>Euteleostomi</taxon>
        <taxon>Actinopterygii</taxon>
        <taxon>Neopterygii</taxon>
        <taxon>Teleostei</taxon>
        <taxon>Ostariophysi</taxon>
        <taxon>Cypriniformes</taxon>
        <taxon>Cyprinidae</taxon>
        <taxon>Acrossocheilinae</taxon>
        <taxon>Onychostoma</taxon>
    </lineage>
</organism>
<dbReference type="GO" id="GO:0004531">
    <property type="term" value="F:deoxyribonuclease II activity"/>
    <property type="evidence" value="ECO:0007669"/>
    <property type="project" value="UniProtKB-EC"/>
</dbReference>
<name>A0A7J6CMW2_9TELE</name>
<evidence type="ECO:0000256" key="3">
    <source>
        <dbReference type="ARBA" id="ARBA00012036"/>
    </source>
</evidence>
<dbReference type="PANTHER" id="PTHR10858:SF2">
    <property type="entry name" value="DEOXYRIBONUCLEASE-2-BETA"/>
    <property type="match status" value="1"/>
</dbReference>
<comment type="caution">
    <text evidence="5">The sequence shown here is derived from an EMBL/GenBank/DDBJ whole genome shotgun (WGS) entry which is preliminary data.</text>
</comment>
<dbReference type="PANTHER" id="PTHR10858">
    <property type="entry name" value="DEOXYRIBONUCLEASE II"/>
    <property type="match status" value="1"/>
</dbReference>
<evidence type="ECO:0000313" key="6">
    <source>
        <dbReference type="Proteomes" id="UP000579812"/>
    </source>
</evidence>
<keyword evidence="6" id="KW-1185">Reference proteome</keyword>
<dbReference type="GO" id="GO:0006309">
    <property type="term" value="P:apoptotic DNA fragmentation"/>
    <property type="evidence" value="ECO:0007669"/>
    <property type="project" value="TreeGrafter"/>
</dbReference>
<evidence type="ECO:0000313" key="5">
    <source>
        <dbReference type="EMBL" id="KAF4107112.1"/>
    </source>
</evidence>
<evidence type="ECO:0000256" key="4">
    <source>
        <dbReference type="ARBA" id="ARBA00022801"/>
    </source>
</evidence>
<sequence length="417" mass="47675">MICPTSINLYRDFDLLKALQNKPPLLSTSVLFHLHNDHSHVLLHPIHDPTFLLAHWPPFTTPQLYINQSSTDFVFLRNKRKSGLSCFSEAAISCLNEDGQPVDWFIIYKLPIYKMEVKGSGVDYMYLDPSVMDFQMSKHTVNSSKGALGRTLTQLYSRYTSNGSVYMLYNDAPPELKYPSKYGHTKGVLMFDHSQGFWLTHSVPHFPPFPERNYSYPSTGKYYGQTLLCITYNYTQFPQISWQLAYLNPRMYNCSVPMAFRPDIAVMAHICDGKTPVIKNRRSLQRLKSVRGQTFFSFAKSHNYVDDIYTGWVAQALGTDLLVESWLHQAHRLPSNCSLPRHVMNIDSVCLPGPQMFRSYEDHSKWCVSYAFKDQWACLGDLNRDGGQAGRGGGLICSQSSVIYKAFRQAMAGYKHC</sequence>
<reference evidence="5 6" key="1">
    <citation type="submission" date="2020-04" db="EMBL/GenBank/DDBJ databases">
        <title>Chromosome-level genome assembly of a cyprinid fish Onychostoma macrolepis by integration of Nanopore Sequencing, Bionano and Hi-C technology.</title>
        <authorList>
            <person name="Wang D."/>
        </authorList>
    </citation>
    <scope>NUCLEOTIDE SEQUENCE [LARGE SCALE GENOMIC DNA]</scope>
    <source>
        <strain evidence="5">SWU-2019</strain>
        <tissue evidence="5">Muscle</tissue>
    </source>
</reference>
<dbReference type="Pfam" id="PF03265">
    <property type="entry name" value="DNase_II"/>
    <property type="match status" value="1"/>
</dbReference>
<comment type="similarity">
    <text evidence="2">Belongs to the DNase II family.</text>
</comment>
<dbReference type="AlphaFoldDB" id="A0A7J6CMW2"/>
<dbReference type="EMBL" id="JAAMOB010000011">
    <property type="protein sequence ID" value="KAF4107112.1"/>
    <property type="molecule type" value="Genomic_DNA"/>
</dbReference>
<proteinExistence type="inferred from homology"/>
<dbReference type="EC" id="3.1.22.1" evidence="3"/>